<proteinExistence type="predicted"/>
<evidence type="ECO:0000313" key="2">
    <source>
        <dbReference type="EMBL" id="GAA3958194.1"/>
    </source>
</evidence>
<gene>
    <name evidence="2" type="ORF">GCM10022278_15810</name>
</gene>
<reference evidence="3" key="1">
    <citation type="journal article" date="2019" name="Int. J. Syst. Evol. Microbiol.">
        <title>The Global Catalogue of Microorganisms (GCM) 10K type strain sequencing project: providing services to taxonomists for standard genome sequencing and annotation.</title>
        <authorList>
            <consortium name="The Broad Institute Genomics Platform"/>
            <consortium name="The Broad Institute Genome Sequencing Center for Infectious Disease"/>
            <person name="Wu L."/>
            <person name="Ma J."/>
        </authorList>
    </citation>
    <scope>NUCLEOTIDE SEQUENCE [LARGE SCALE GENOMIC DNA]</scope>
    <source>
        <strain evidence="3">JCM 17555</strain>
    </source>
</reference>
<dbReference type="EMBL" id="BAABBO010000007">
    <property type="protein sequence ID" value="GAA3958194.1"/>
    <property type="molecule type" value="Genomic_DNA"/>
</dbReference>
<name>A0ABP7P1M3_9GAMM</name>
<comment type="caution">
    <text evidence="2">The sequence shown here is derived from an EMBL/GenBank/DDBJ whole genome shotgun (WGS) entry which is preliminary data.</text>
</comment>
<keyword evidence="1" id="KW-0732">Signal</keyword>
<feature type="signal peptide" evidence="1">
    <location>
        <begin position="1"/>
        <end position="27"/>
    </location>
</feature>
<accession>A0ABP7P1M3</accession>
<protein>
    <recommendedName>
        <fullName evidence="4">DUF4189 domain-containing protein</fullName>
    </recommendedName>
</protein>
<keyword evidence="3" id="KW-1185">Reference proteome</keyword>
<sequence length="131" mass="14042">MMPFIRKTVLVSVGCGLLTALSMPASAANSCRVEQNINFNDHGSGYKTYTQAMAANDFGKLLTNAAGDVRGFDQRCRLSVAVCKTTAECRKPGQCLGFSVFGVANVLHPIDQMSDASVKPGRYCTPLSFPE</sequence>
<evidence type="ECO:0008006" key="4">
    <source>
        <dbReference type="Google" id="ProtNLM"/>
    </source>
</evidence>
<evidence type="ECO:0000313" key="3">
    <source>
        <dbReference type="Proteomes" id="UP001501337"/>
    </source>
</evidence>
<dbReference type="Proteomes" id="UP001501337">
    <property type="component" value="Unassembled WGS sequence"/>
</dbReference>
<feature type="chain" id="PRO_5045866945" description="DUF4189 domain-containing protein" evidence="1">
    <location>
        <begin position="28"/>
        <end position="131"/>
    </location>
</feature>
<dbReference type="RefSeq" id="WP_344805047.1">
    <property type="nucleotide sequence ID" value="NZ_BAABBO010000007.1"/>
</dbReference>
<organism evidence="2 3">
    <name type="scientific">Allohahella marinimesophila</name>
    <dbReference type="NCBI Taxonomy" id="1054972"/>
    <lineage>
        <taxon>Bacteria</taxon>
        <taxon>Pseudomonadati</taxon>
        <taxon>Pseudomonadota</taxon>
        <taxon>Gammaproteobacteria</taxon>
        <taxon>Oceanospirillales</taxon>
        <taxon>Hahellaceae</taxon>
        <taxon>Allohahella</taxon>
    </lineage>
</organism>
<evidence type="ECO:0000256" key="1">
    <source>
        <dbReference type="SAM" id="SignalP"/>
    </source>
</evidence>